<organism evidence="2 3">
    <name type="scientific">Nostoc favosum CHAB5714</name>
    <dbReference type="NCBI Taxonomy" id="2780399"/>
    <lineage>
        <taxon>Bacteria</taxon>
        <taxon>Bacillati</taxon>
        <taxon>Cyanobacteriota</taxon>
        <taxon>Cyanophyceae</taxon>
        <taxon>Nostocales</taxon>
        <taxon>Nostocaceae</taxon>
        <taxon>Nostoc</taxon>
        <taxon>Nostoc favosum</taxon>
    </lineage>
</organism>
<dbReference type="EMBL" id="JAIVFQ010000026">
    <property type="protein sequence ID" value="MCC5601125.1"/>
    <property type="molecule type" value="Genomic_DNA"/>
</dbReference>
<name>A0ABS8IAM6_9NOSO</name>
<accession>A0ABS8IAM6</accession>
<evidence type="ECO:0000313" key="3">
    <source>
        <dbReference type="Proteomes" id="UP001199525"/>
    </source>
</evidence>
<gene>
    <name evidence="2" type="ORF">LC586_18415</name>
</gene>
<reference evidence="2 3" key="1">
    <citation type="journal article" date="2021" name="Microorganisms">
        <title>Genome Evolution of Filamentous Cyanobacterium Nostoc Species: From Facultative Symbiosis to Free Living.</title>
        <authorList>
            <person name="Huo D."/>
            <person name="Li H."/>
            <person name="Cai F."/>
            <person name="Guo X."/>
            <person name="Qiao Z."/>
            <person name="Wang W."/>
            <person name="Yu G."/>
            <person name="Li R."/>
        </authorList>
    </citation>
    <scope>NUCLEOTIDE SEQUENCE [LARGE SCALE GENOMIC DNA]</scope>
    <source>
        <strain evidence="2 3">CHAB 5714</strain>
    </source>
</reference>
<feature type="compositionally biased region" description="Polar residues" evidence="1">
    <location>
        <begin position="16"/>
        <end position="27"/>
    </location>
</feature>
<proteinExistence type="predicted"/>
<evidence type="ECO:0000256" key="1">
    <source>
        <dbReference type="SAM" id="MobiDB-lite"/>
    </source>
</evidence>
<evidence type="ECO:0000313" key="2">
    <source>
        <dbReference type="EMBL" id="MCC5601125.1"/>
    </source>
</evidence>
<keyword evidence="3" id="KW-1185">Reference proteome</keyword>
<feature type="region of interest" description="Disordered" evidence="1">
    <location>
        <begin position="1"/>
        <end position="27"/>
    </location>
</feature>
<sequence length="107" mass="12295">MTIRETAMSSLRDATRTASFSTRRSANANAKLQQLSEPLLQEVTDFIDFVIHKHQVKIADSQPDETLVEKWSQWFEAVDCLDVSPPEPVSNYEQLLLNKYRQQGLEL</sequence>
<dbReference type="RefSeq" id="WP_229486170.1">
    <property type="nucleotide sequence ID" value="NZ_JAIVFQ010000026.1"/>
</dbReference>
<dbReference type="Proteomes" id="UP001199525">
    <property type="component" value="Unassembled WGS sequence"/>
</dbReference>
<comment type="caution">
    <text evidence="2">The sequence shown here is derived from an EMBL/GenBank/DDBJ whole genome shotgun (WGS) entry which is preliminary data.</text>
</comment>
<protein>
    <submittedName>
        <fullName evidence="2">DUF2281 domain-containing protein</fullName>
    </submittedName>
</protein>